<comment type="caution">
    <text evidence="1">The sequence shown here is derived from an EMBL/GenBank/DDBJ whole genome shotgun (WGS) entry which is preliminary data.</text>
</comment>
<dbReference type="Pfam" id="PF06585">
    <property type="entry name" value="JHBP"/>
    <property type="match status" value="1"/>
</dbReference>
<name>A0A482VLS2_ASBVE</name>
<dbReference type="STRING" id="1661398.A0A482VLS2"/>
<organism evidence="1 2">
    <name type="scientific">Asbolus verrucosus</name>
    <name type="common">Desert ironclad beetle</name>
    <dbReference type="NCBI Taxonomy" id="1661398"/>
    <lineage>
        <taxon>Eukaryota</taxon>
        <taxon>Metazoa</taxon>
        <taxon>Ecdysozoa</taxon>
        <taxon>Arthropoda</taxon>
        <taxon>Hexapoda</taxon>
        <taxon>Insecta</taxon>
        <taxon>Pterygota</taxon>
        <taxon>Neoptera</taxon>
        <taxon>Endopterygota</taxon>
        <taxon>Coleoptera</taxon>
        <taxon>Polyphaga</taxon>
        <taxon>Cucujiformia</taxon>
        <taxon>Tenebrionidae</taxon>
        <taxon>Pimeliinae</taxon>
        <taxon>Asbolus</taxon>
    </lineage>
</organism>
<dbReference type="EMBL" id="QDEB01086355">
    <property type="protein sequence ID" value="RZC33735.1"/>
    <property type="molecule type" value="Genomic_DNA"/>
</dbReference>
<reference evidence="1 2" key="1">
    <citation type="submission" date="2017-03" db="EMBL/GenBank/DDBJ databases">
        <title>Genome of the blue death feigning beetle - Asbolus verrucosus.</title>
        <authorList>
            <person name="Rider S.D."/>
        </authorList>
    </citation>
    <scope>NUCLEOTIDE SEQUENCE [LARGE SCALE GENOMIC DNA]</scope>
    <source>
        <strain evidence="1">Butters</strain>
        <tissue evidence="1">Head and leg muscle</tissue>
    </source>
</reference>
<evidence type="ECO:0000313" key="1">
    <source>
        <dbReference type="EMBL" id="RZC33735.1"/>
    </source>
</evidence>
<dbReference type="InterPro" id="IPR038606">
    <property type="entry name" value="To_sf"/>
</dbReference>
<dbReference type="AlphaFoldDB" id="A0A482VLS2"/>
<proteinExistence type="predicted"/>
<sequence>MRQLLIEVSPNFDENLKRAFRNEAVRLQRKQNHNHHIHPLDDVLLSIDDTKIELRNLKFPWIPDFRIVDMSTDLPMSCLDLSLNLGNLRIEGEYEANNTTLRRWLPVSHVGRIVIGFNNVRANGKVGLILKQDSFVPQNYDIKYEPTDVIVRVSYHVDADNEVENEITNSDIGNIIFSQLKKFKYVSSLIWYRFKQLCTVPVE</sequence>
<dbReference type="Proteomes" id="UP000292052">
    <property type="component" value="Unassembled WGS sequence"/>
</dbReference>
<evidence type="ECO:0000313" key="2">
    <source>
        <dbReference type="Proteomes" id="UP000292052"/>
    </source>
</evidence>
<accession>A0A482VLS2</accession>
<dbReference type="Gene3D" id="3.15.10.30">
    <property type="entry name" value="Haemolymph juvenile hormone binding protein"/>
    <property type="match status" value="1"/>
</dbReference>
<dbReference type="OrthoDB" id="8187668at2759"/>
<dbReference type="InterPro" id="IPR010562">
    <property type="entry name" value="Haemolymph_juvenile_hormone-bd"/>
</dbReference>
<gene>
    <name evidence="1" type="ORF">BDFB_008648</name>
</gene>
<protein>
    <submittedName>
        <fullName evidence="1">JHBP domain containing protein</fullName>
    </submittedName>
</protein>
<keyword evidence="2" id="KW-1185">Reference proteome</keyword>